<keyword evidence="2" id="KW-1185">Reference proteome</keyword>
<evidence type="ECO:0000313" key="1">
    <source>
        <dbReference type="EMBL" id="GAA1970131.1"/>
    </source>
</evidence>
<gene>
    <name evidence="1" type="ORF">GCM10009754_49850</name>
</gene>
<dbReference type="RefSeq" id="WP_344423434.1">
    <property type="nucleotide sequence ID" value="NZ_BAAANN010000020.1"/>
</dbReference>
<organism evidence="1 2">
    <name type="scientific">Amycolatopsis minnesotensis</name>
    <dbReference type="NCBI Taxonomy" id="337894"/>
    <lineage>
        <taxon>Bacteria</taxon>
        <taxon>Bacillati</taxon>
        <taxon>Actinomycetota</taxon>
        <taxon>Actinomycetes</taxon>
        <taxon>Pseudonocardiales</taxon>
        <taxon>Pseudonocardiaceae</taxon>
        <taxon>Amycolatopsis</taxon>
    </lineage>
</organism>
<sequence>MGRLLDDLEDDRFSVVIAKRLVEIPTQRYGGALPIVLPDDISGDAERHYKGYDLGSIGERLRELSEVIDGPEIEFRPEWADATHSAIQWRMRIGNPNLGDTTGYPHAWDYGAALIRVSVDRDASRQTFARFERGAGSERQLVYGHYQDLTLINAGWPLPEDQGGEHISASVKSTLDGWAKKYVTTYYRPTISWDITVRAAGDDGQGHPTRSPSLDLLAAGDTGVANVHGHRVITDGTYPIRILGASNGDDPHTAKLTLQPLQGA</sequence>
<proteinExistence type="predicted"/>
<protein>
    <submittedName>
        <fullName evidence="1">Uncharacterized protein</fullName>
    </submittedName>
</protein>
<name>A0ABN2RJS5_9PSEU</name>
<reference evidence="1 2" key="1">
    <citation type="journal article" date="2019" name="Int. J. Syst. Evol. Microbiol.">
        <title>The Global Catalogue of Microorganisms (GCM) 10K type strain sequencing project: providing services to taxonomists for standard genome sequencing and annotation.</title>
        <authorList>
            <consortium name="The Broad Institute Genomics Platform"/>
            <consortium name="The Broad Institute Genome Sequencing Center for Infectious Disease"/>
            <person name="Wu L."/>
            <person name="Ma J."/>
        </authorList>
    </citation>
    <scope>NUCLEOTIDE SEQUENCE [LARGE SCALE GENOMIC DNA]</scope>
    <source>
        <strain evidence="1 2">JCM 14545</strain>
    </source>
</reference>
<comment type="caution">
    <text evidence="1">The sequence shown here is derived from an EMBL/GenBank/DDBJ whole genome shotgun (WGS) entry which is preliminary data.</text>
</comment>
<dbReference type="Proteomes" id="UP001501116">
    <property type="component" value="Unassembled WGS sequence"/>
</dbReference>
<evidence type="ECO:0000313" key="2">
    <source>
        <dbReference type="Proteomes" id="UP001501116"/>
    </source>
</evidence>
<accession>A0ABN2RJS5</accession>
<dbReference type="EMBL" id="BAAANN010000020">
    <property type="protein sequence ID" value="GAA1970131.1"/>
    <property type="molecule type" value="Genomic_DNA"/>
</dbReference>